<dbReference type="GO" id="GO:0007186">
    <property type="term" value="P:G protein-coupled receptor signaling pathway"/>
    <property type="evidence" value="ECO:0007669"/>
    <property type="project" value="TreeGrafter"/>
</dbReference>
<dbReference type="PANTHER" id="PTHR14076">
    <property type="entry name" value="RECEPTOR ACTIVITY MODIFYING PROTEIN RAMP"/>
    <property type="match status" value="1"/>
</dbReference>
<dbReference type="GO" id="GO:0009986">
    <property type="term" value="C:cell surface"/>
    <property type="evidence" value="ECO:0007669"/>
    <property type="project" value="TreeGrafter"/>
</dbReference>
<accession>A0A455BDP3</accession>
<comment type="similarity">
    <text evidence="2">Belongs to the RAMP family.</text>
</comment>
<evidence type="ECO:0000256" key="7">
    <source>
        <dbReference type="ARBA" id="ARBA00022989"/>
    </source>
</evidence>
<evidence type="ECO:0000256" key="2">
    <source>
        <dbReference type="ARBA" id="ARBA00007087"/>
    </source>
</evidence>
<name>A0A455BDP3_PHYMC</name>
<dbReference type="OrthoDB" id="9940331at2759"/>
<keyword evidence="8 14" id="KW-0472">Membrane</keyword>
<comment type="subcellular location">
    <subcellularLocation>
        <location evidence="1">Cell membrane</location>
        <topology evidence="1">Single-pass type I membrane protein</topology>
    </subcellularLocation>
</comment>
<dbReference type="GO" id="GO:0043235">
    <property type="term" value="C:receptor complex"/>
    <property type="evidence" value="ECO:0007669"/>
    <property type="project" value="TreeGrafter"/>
</dbReference>
<dbReference type="GO" id="GO:0031623">
    <property type="term" value="P:receptor internalization"/>
    <property type="evidence" value="ECO:0007669"/>
    <property type="project" value="TreeGrafter"/>
</dbReference>
<dbReference type="CTD" id="10268"/>
<dbReference type="GO" id="GO:0008277">
    <property type="term" value="P:regulation of G protein-coupled receptor signaling pathway"/>
    <property type="evidence" value="ECO:0007669"/>
    <property type="project" value="InterPro"/>
</dbReference>
<keyword evidence="5 14" id="KW-0812">Transmembrane</keyword>
<evidence type="ECO:0000256" key="9">
    <source>
        <dbReference type="ARBA" id="ARBA00023157"/>
    </source>
</evidence>
<keyword evidence="10 16" id="KW-0675">Receptor</keyword>
<sequence>MTVRRWTQTTTCQKPWCTEEPRHSTSEAASPDGLAGQVGPPLVSGNVAAKQFPTLTTTFPLWILSLHNGLPRGTPPLCLNVKPKCLCQENIWPCPPVDGFKKEEINTSPPRGWSFQPQGCVGEQGGDLKPGHLDKPGSATCYRGTSCESGRWSGECPPAGGCNEKRMLALLPHCGKTFAEKMKKVEVWKWCNLSEFIVYYESFTNCTEVETNMVGCYWPNPLAESFIAGVHRRFFRNCSVHGQHWQDPPDGILILLIAVPTLLTLAMTGVVVWHSKRADRLV</sequence>
<reference evidence="16" key="1">
    <citation type="submission" date="2025-08" db="UniProtKB">
        <authorList>
            <consortium name="RefSeq"/>
        </authorList>
    </citation>
    <scope>IDENTIFICATION</scope>
    <source>
        <tissue evidence="16">Muscle</tissue>
    </source>
</reference>
<evidence type="ECO:0000256" key="8">
    <source>
        <dbReference type="ARBA" id="ARBA00023136"/>
    </source>
</evidence>
<protein>
    <recommendedName>
        <fullName evidence="12">Receptor activity-modifying protein 3</fullName>
    </recommendedName>
</protein>
<gene>
    <name evidence="16" type="primary">RAMP3</name>
</gene>
<feature type="region of interest" description="Disordered" evidence="13">
    <location>
        <begin position="17"/>
        <end position="37"/>
    </location>
</feature>
<keyword evidence="15" id="KW-1185">Reference proteome</keyword>
<keyword evidence="9" id="KW-1015">Disulfide bond</keyword>
<evidence type="ECO:0000256" key="6">
    <source>
        <dbReference type="ARBA" id="ARBA00022729"/>
    </source>
</evidence>
<organism evidence="15 16">
    <name type="scientific">Physeter macrocephalus</name>
    <name type="common">Sperm whale</name>
    <name type="synonym">Physeter catodon</name>
    <dbReference type="NCBI Taxonomy" id="9755"/>
    <lineage>
        <taxon>Eukaryota</taxon>
        <taxon>Metazoa</taxon>
        <taxon>Chordata</taxon>
        <taxon>Craniata</taxon>
        <taxon>Vertebrata</taxon>
        <taxon>Euteleostomi</taxon>
        <taxon>Mammalia</taxon>
        <taxon>Eutheria</taxon>
        <taxon>Laurasiatheria</taxon>
        <taxon>Artiodactyla</taxon>
        <taxon>Whippomorpha</taxon>
        <taxon>Cetacea</taxon>
        <taxon>Odontoceti</taxon>
        <taxon>Physeteridae</taxon>
        <taxon>Physeter</taxon>
    </lineage>
</organism>
<keyword evidence="3" id="KW-0813">Transport</keyword>
<evidence type="ECO:0000256" key="3">
    <source>
        <dbReference type="ARBA" id="ARBA00022448"/>
    </source>
</evidence>
<dbReference type="GO" id="GO:0006886">
    <property type="term" value="P:intracellular protein transport"/>
    <property type="evidence" value="ECO:0007669"/>
    <property type="project" value="InterPro"/>
</dbReference>
<dbReference type="GeneID" id="102980470"/>
<evidence type="ECO:0000256" key="10">
    <source>
        <dbReference type="ARBA" id="ARBA00023170"/>
    </source>
</evidence>
<dbReference type="GO" id="GO:0015026">
    <property type="term" value="F:coreceptor activity"/>
    <property type="evidence" value="ECO:0007669"/>
    <property type="project" value="InterPro"/>
</dbReference>
<evidence type="ECO:0000256" key="5">
    <source>
        <dbReference type="ARBA" id="ARBA00022692"/>
    </source>
</evidence>
<feature type="transmembrane region" description="Helical" evidence="14">
    <location>
        <begin position="252"/>
        <end position="273"/>
    </location>
</feature>
<evidence type="ECO:0000313" key="15">
    <source>
        <dbReference type="Proteomes" id="UP000248484"/>
    </source>
</evidence>
<evidence type="ECO:0000256" key="11">
    <source>
        <dbReference type="ARBA" id="ARBA00023180"/>
    </source>
</evidence>
<proteinExistence type="inferred from homology"/>
<evidence type="ECO:0000256" key="14">
    <source>
        <dbReference type="SAM" id="Phobius"/>
    </source>
</evidence>
<keyword evidence="6" id="KW-0732">Signal</keyword>
<evidence type="ECO:0000256" key="12">
    <source>
        <dbReference type="ARBA" id="ARBA00041072"/>
    </source>
</evidence>
<dbReference type="GO" id="GO:0072659">
    <property type="term" value="P:protein localization to plasma membrane"/>
    <property type="evidence" value="ECO:0007669"/>
    <property type="project" value="TreeGrafter"/>
</dbReference>
<evidence type="ECO:0000256" key="13">
    <source>
        <dbReference type="SAM" id="MobiDB-lite"/>
    </source>
</evidence>
<dbReference type="AlphaFoldDB" id="A0A455BDP3"/>
<evidence type="ECO:0000256" key="4">
    <source>
        <dbReference type="ARBA" id="ARBA00022475"/>
    </source>
</evidence>
<dbReference type="GO" id="GO:0032870">
    <property type="term" value="P:cellular response to hormone stimulus"/>
    <property type="evidence" value="ECO:0007669"/>
    <property type="project" value="TreeGrafter"/>
</dbReference>
<dbReference type="RefSeq" id="XP_028346043.2">
    <property type="nucleotide sequence ID" value="XM_028490242.2"/>
</dbReference>
<dbReference type="Pfam" id="PF04901">
    <property type="entry name" value="RAMP"/>
    <property type="match status" value="1"/>
</dbReference>
<dbReference type="InterPro" id="IPR038126">
    <property type="entry name" value="RAMP_sf"/>
</dbReference>
<evidence type="ECO:0000256" key="1">
    <source>
        <dbReference type="ARBA" id="ARBA00004251"/>
    </source>
</evidence>
<keyword evidence="7 14" id="KW-1133">Transmembrane helix</keyword>
<dbReference type="InterPro" id="IPR006985">
    <property type="entry name" value="RAMP"/>
</dbReference>
<dbReference type="PANTHER" id="PTHR14076:SF2">
    <property type="entry name" value="RECEPTOR ACTIVITY-MODIFYING PROTEIN 3"/>
    <property type="match status" value="1"/>
</dbReference>
<dbReference type="Proteomes" id="UP000248484">
    <property type="component" value="Chromosome 5"/>
</dbReference>
<dbReference type="GO" id="GO:0005886">
    <property type="term" value="C:plasma membrane"/>
    <property type="evidence" value="ECO:0007669"/>
    <property type="project" value="UniProtKB-SubCell"/>
</dbReference>
<keyword evidence="4" id="KW-1003">Cell membrane</keyword>
<dbReference type="FunFam" id="1.10.150.510:FF:000001">
    <property type="entry name" value="Receptor activity modifying protein 3"/>
    <property type="match status" value="1"/>
</dbReference>
<dbReference type="Gene3D" id="1.10.150.510">
    <property type="entry name" value="Receptor activity modifying family"/>
    <property type="match status" value="1"/>
</dbReference>
<keyword evidence="11" id="KW-0325">Glycoprotein</keyword>
<dbReference type="GO" id="GO:0006816">
    <property type="term" value="P:calcium ion transport"/>
    <property type="evidence" value="ECO:0007669"/>
    <property type="project" value="TreeGrafter"/>
</dbReference>
<evidence type="ECO:0000313" key="16">
    <source>
        <dbReference type="RefSeq" id="XP_028346043.2"/>
    </source>
</evidence>